<keyword evidence="1" id="KW-0862">Zinc</keyword>
<keyword evidence="2" id="KW-0378">Hydrolase</keyword>
<comment type="cofactor">
    <cofactor evidence="1">
        <name>Zn(2+)</name>
        <dbReference type="ChEBI" id="CHEBI:29105"/>
    </cofactor>
    <text evidence="1">Binds 1 zinc ion per subunit.</text>
</comment>
<evidence type="ECO:0000256" key="1">
    <source>
        <dbReference type="PIRSR" id="PIRSR606823-2"/>
    </source>
</evidence>
<feature type="domain" description="Neutral/alkaline non-lysosomal ceramidase N-terminal" evidence="4">
    <location>
        <begin position="48"/>
        <end position="244"/>
    </location>
</feature>
<dbReference type="EC" id="3.5.1.23" evidence="2"/>
<feature type="binding site" evidence="1">
    <location>
        <position position="199"/>
    </location>
    <ligand>
        <name>Zn(2+)</name>
        <dbReference type="ChEBI" id="CHEBI:29105"/>
    </ligand>
</feature>
<keyword evidence="3" id="KW-0732">Signal</keyword>
<evidence type="ECO:0000256" key="3">
    <source>
        <dbReference type="SAM" id="SignalP"/>
    </source>
</evidence>
<accession>A0A1Y6G923</accession>
<dbReference type="RefSeq" id="WP_086471495.1">
    <property type="nucleotide sequence ID" value="NZ_FXWK01000002.1"/>
</dbReference>
<dbReference type="GO" id="GO:0042759">
    <property type="term" value="P:long-chain fatty acid biosynthetic process"/>
    <property type="evidence" value="ECO:0007669"/>
    <property type="project" value="TreeGrafter"/>
</dbReference>
<dbReference type="Pfam" id="PF04734">
    <property type="entry name" value="Ceramidase_alk"/>
    <property type="match status" value="1"/>
</dbReference>
<feature type="signal peptide" evidence="3">
    <location>
        <begin position="1"/>
        <end position="22"/>
    </location>
</feature>
<keyword evidence="1" id="KW-0479">Metal-binding</keyword>
<dbReference type="Proteomes" id="UP000194474">
    <property type="component" value="Unassembled WGS sequence"/>
</dbReference>
<name>A0A1Y6G923_9HYPH</name>
<gene>
    <name evidence="5" type="ORF">SAMN06295905_3156</name>
</gene>
<evidence type="ECO:0000256" key="2">
    <source>
        <dbReference type="RuleBase" id="RU366019"/>
    </source>
</evidence>
<evidence type="ECO:0000313" key="5">
    <source>
        <dbReference type="EMBL" id="SMQ85863.1"/>
    </source>
</evidence>
<evidence type="ECO:0000313" key="6">
    <source>
        <dbReference type="Proteomes" id="UP000194474"/>
    </source>
</evidence>
<feature type="chain" id="PRO_5012418756" description="Neutral ceramidase" evidence="3">
    <location>
        <begin position="23"/>
        <end position="448"/>
    </location>
</feature>
<dbReference type="AlphaFoldDB" id="A0A1Y6G923"/>
<keyword evidence="2" id="KW-0746">Sphingolipid metabolism</keyword>
<dbReference type="GO" id="GO:0016020">
    <property type="term" value="C:membrane"/>
    <property type="evidence" value="ECO:0007669"/>
    <property type="project" value="GOC"/>
</dbReference>
<dbReference type="EMBL" id="FXWK01000002">
    <property type="protein sequence ID" value="SMQ85863.1"/>
    <property type="molecule type" value="Genomic_DNA"/>
</dbReference>
<dbReference type="GO" id="GO:0046512">
    <property type="term" value="P:sphingosine biosynthetic process"/>
    <property type="evidence" value="ECO:0007669"/>
    <property type="project" value="TreeGrafter"/>
</dbReference>
<proteinExistence type="inferred from homology"/>
<dbReference type="InterPro" id="IPR006823">
    <property type="entry name" value="Ceramidase_alk"/>
</dbReference>
<protein>
    <recommendedName>
        <fullName evidence="2">Neutral ceramidase</fullName>
        <ecNumber evidence="2">3.5.1.23</ecNumber>
    </recommendedName>
</protein>
<dbReference type="InterPro" id="IPR031329">
    <property type="entry name" value="NEUT/ALK_ceramidase_N"/>
</dbReference>
<comment type="catalytic activity">
    <reaction evidence="2">
        <text>an N-acylsphing-4-enine + H2O = sphing-4-enine + a fatty acid</text>
        <dbReference type="Rhea" id="RHEA:20856"/>
        <dbReference type="ChEBI" id="CHEBI:15377"/>
        <dbReference type="ChEBI" id="CHEBI:28868"/>
        <dbReference type="ChEBI" id="CHEBI:52639"/>
        <dbReference type="ChEBI" id="CHEBI:57756"/>
        <dbReference type="EC" id="3.5.1.23"/>
    </reaction>
</comment>
<dbReference type="OrthoDB" id="622550at2"/>
<dbReference type="GO" id="GO:0046872">
    <property type="term" value="F:metal ion binding"/>
    <property type="evidence" value="ECO:0007669"/>
    <property type="project" value="UniProtKB-KW"/>
</dbReference>
<dbReference type="GO" id="GO:0046514">
    <property type="term" value="P:ceramide catabolic process"/>
    <property type="evidence" value="ECO:0007669"/>
    <property type="project" value="InterPro"/>
</dbReference>
<dbReference type="PANTHER" id="PTHR12670">
    <property type="entry name" value="CERAMIDASE"/>
    <property type="match status" value="1"/>
</dbReference>
<dbReference type="PANTHER" id="PTHR12670:SF1">
    <property type="entry name" value="NEUTRAL CERAMIDASE"/>
    <property type="match status" value="1"/>
</dbReference>
<organism evidence="5 6">
    <name type="scientific">Devosia lucknowensis</name>
    <dbReference type="NCBI Taxonomy" id="1096929"/>
    <lineage>
        <taxon>Bacteria</taxon>
        <taxon>Pseudomonadati</taxon>
        <taxon>Pseudomonadota</taxon>
        <taxon>Alphaproteobacteria</taxon>
        <taxon>Hyphomicrobiales</taxon>
        <taxon>Devosiaceae</taxon>
        <taxon>Devosia</taxon>
    </lineage>
</organism>
<dbReference type="GO" id="GO:0005576">
    <property type="term" value="C:extracellular region"/>
    <property type="evidence" value="ECO:0007669"/>
    <property type="project" value="TreeGrafter"/>
</dbReference>
<dbReference type="GO" id="GO:0017040">
    <property type="term" value="F:N-acylsphingosine amidohydrolase activity"/>
    <property type="evidence" value="ECO:0007669"/>
    <property type="project" value="UniProtKB-UniRule"/>
</dbReference>
<feature type="binding site" evidence="1">
    <location>
        <position position="108"/>
    </location>
    <ligand>
        <name>Zn(2+)</name>
        <dbReference type="ChEBI" id="CHEBI:29105"/>
    </ligand>
</feature>
<keyword evidence="6" id="KW-1185">Reference proteome</keyword>
<sequence length="448" mass="47989">MFVRFAAATLLASASLVSLSIAQETGSLEVGAARVDVSPTPEQLPALMTGIHDPLYARAIVVRSGGETAALIGVDAGSVSNELWQAVTDALETEHGISPDNVLISASHTHSAPRGDREGYAERIVQSVSDALADMQPAQMGFGTGVSHLNVNRNLIDPQTNRWWEGPNYDGVSDKTVAVVSFQTLEGEPIGVYYNYAMHAVLTGQLDMVSADYPGAASTYLEETMGDGTVAVFSSGAAGDQNPVFFNQTYELREIRIDEYASRGIDIANAMPPGGEGLVREDPKVKLLMDQQVQMSESFGQLLAEEVLHVTRNIKWWDEAPTISGAHMDATCPGRSRTDQGRAGFQGTYEDADDVSMRLGLLRLGDVYLGAVDGEVYNAIGQRFKNESPFKNTVMSTLTNGRANTGYIYSDAASGYLTFEVISSSLKPGCAESAIVNGLLDLVSQARN</sequence>
<reference evidence="6" key="1">
    <citation type="submission" date="2017-04" db="EMBL/GenBank/DDBJ databases">
        <authorList>
            <person name="Varghese N."/>
            <person name="Submissions S."/>
        </authorList>
    </citation>
    <scope>NUCLEOTIDE SEQUENCE [LARGE SCALE GENOMIC DNA]</scope>
</reference>
<comment type="similarity">
    <text evidence="2">Belongs to the neutral ceramidase family.</text>
</comment>
<evidence type="ECO:0000259" key="4">
    <source>
        <dbReference type="Pfam" id="PF04734"/>
    </source>
</evidence>
<keyword evidence="2" id="KW-0443">Lipid metabolism</keyword>